<dbReference type="NCBIfam" id="TIGR04214">
    <property type="entry name" value="CSLREA_Nterm"/>
    <property type="match status" value="1"/>
</dbReference>
<gene>
    <name evidence="3" type="ORF">Pla133_09420</name>
</gene>
<dbReference type="AlphaFoldDB" id="A0A518BFY3"/>
<dbReference type="EMBL" id="CP036287">
    <property type="protein sequence ID" value="QDU65876.1"/>
    <property type="molecule type" value="Genomic_DNA"/>
</dbReference>
<dbReference type="InterPro" id="IPR011050">
    <property type="entry name" value="Pectin_lyase_fold/virulence"/>
</dbReference>
<evidence type="ECO:0000256" key="1">
    <source>
        <dbReference type="SAM" id="SignalP"/>
    </source>
</evidence>
<name>A0A518BFY3_9BACT</name>
<feature type="chain" id="PRO_5021828566" description="Right handed beta helix domain-containing protein" evidence="1">
    <location>
        <begin position="26"/>
        <end position="729"/>
    </location>
</feature>
<evidence type="ECO:0000313" key="3">
    <source>
        <dbReference type="EMBL" id="QDU65876.1"/>
    </source>
</evidence>
<dbReference type="RefSeq" id="WP_145062912.1">
    <property type="nucleotide sequence ID" value="NZ_CP036287.1"/>
</dbReference>
<dbReference type="Gene3D" id="2.160.20.10">
    <property type="entry name" value="Single-stranded right-handed beta-helix, Pectin lyase-like"/>
    <property type="match status" value="1"/>
</dbReference>
<dbReference type="PANTHER" id="PTHR34720:SF9">
    <property type="entry name" value="BLR4714 PROTEIN"/>
    <property type="match status" value="1"/>
</dbReference>
<dbReference type="InterPro" id="IPR012334">
    <property type="entry name" value="Pectin_lyas_fold"/>
</dbReference>
<feature type="domain" description="Right handed beta helix" evidence="2">
    <location>
        <begin position="304"/>
        <end position="454"/>
    </location>
</feature>
<dbReference type="KEGG" id="pbap:Pla133_09420"/>
<keyword evidence="1" id="KW-0732">Signal</keyword>
<proteinExistence type="predicted"/>
<dbReference type="InterPro" id="IPR026457">
    <property type="entry name" value="CSLREA_Nterm"/>
</dbReference>
<reference evidence="3 4" key="1">
    <citation type="submission" date="2019-02" db="EMBL/GenBank/DDBJ databases">
        <title>Deep-cultivation of Planctomycetes and their phenomic and genomic characterization uncovers novel biology.</title>
        <authorList>
            <person name="Wiegand S."/>
            <person name="Jogler M."/>
            <person name="Boedeker C."/>
            <person name="Pinto D."/>
            <person name="Vollmers J."/>
            <person name="Rivas-Marin E."/>
            <person name="Kohn T."/>
            <person name="Peeters S.H."/>
            <person name="Heuer A."/>
            <person name="Rast P."/>
            <person name="Oberbeckmann S."/>
            <person name="Bunk B."/>
            <person name="Jeske O."/>
            <person name="Meyerdierks A."/>
            <person name="Storesund J.E."/>
            <person name="Kallscheuer N."/>
            <person name="Luecker S."/>
            <person name="Lage O.M."/>
            <person name="Pohl T."/>
            <person name="Merkel B.J."/>
            <person name="Hornburger P."/>
            <person name="Mueller R.-W."/>
            <person name="Bruemmer F."/>
            <person name="Labrenz M."/>
            <person name="Spormann A.M."/>
            <person name="Op den Camp H."/>
            <person name="Overmann J."/>
            <person name="Amann R."/>
            <person name="Jetten M.S.M."/>
            <person name="Mascher T."/>
            <person name="Medema M.H."/>
            <person name="Devos D.P."/>
            <person name="Kaster A.-K."/>
            <person name="Ovreas L."/>
            <person name="Rohde M."/>
            <person name="Galperin M.Y."/>
            <person name="Jogler C."/>
        </authorList>
    </citation>
    <scope>NUCLEOTIDE SEQUENCE [LARGE SCALE GENOMIC DNA]</scope>
    <source>
        <strain evidence="3 4">Pla133</strain>
    </source>
</reference>
<dbReference type="SUPFAM" id="SSF51126">
    <property type="entry name" value="Pectin lyase-like"/>
    <property type="match status" value="3"/>
</dbReference>
<feature type="signal peptide" evidence="1">
    <location>
        <begin position="1"/>
        <end position="25"/>
    </location>
</feature>
<accession>A0A518BFY3</accession>
<sequence length="729" mass="70161" precursor="true">MPTSRLFALGHGAAVLALLPASAFAQFTVNTTADTPDANPGDGICADAAGNCSLRAAIQESNALGGGVVLLAPGAVYSLTLTGAGEDGAATGDLDVTGRLVLRGNGATIDGLGADRIFDVASGASLLVAGLTVTGGGVVGESGGAFRNRGSLAVQRSSITNSVASGAGASGGGIFNEGGTLRVLDSSIEGCSAERAGGAIEANAGDAELTGTLVQANAAGPNPGNGGGLHLTGAGQVRVLDSSFFGNTAEAEGGGLWNSSDGNMTVDDTEVRSNEARGSAADQGGGGLFNDGGSLTVRRTLVRDNLAVTGSGSGGGLLNDGGQVSVELSILRANRSNRAGGGVEAKGGTTTLFNCELSQNETGASPGNGGGLHLTGEGQVTVELTDVIGNRAGAEGGGLWNSSTGTMTVRHSVVMNNSASGDASDQGGGGLFNDGGELRVENCTVSGNAADGAAGSGGGLLNFGGLVTVVGTRMEGNEAQRAGGGIEANGGTTDVDGGVLWMNRCGPAPGNGGALHLTGAGTVDVTGTAVQANEAAAEGGGLWNSAVGTMTVTDCDVSGNRASGDGADRGGGGLFNDGGLLTVSGGTLSGNEADGAAGSGGGVLNDGGELVLSGVTIAGNRSQRAGGGVEAKLGTTSLERVRLHGNQTGPAPGNGGGLHLTGAGFVDVLDSSVTENVASNEGGGLWNSSTGVMTVTSSRIGANLSLVGDNLFNDGGSFTVDGADVPLGG</sequence>
<protein>
    <recommendedName>
        <fullName evidence="2">Right handed beta helix domain-containing protein</fullName>
    </recommendedName>
</protein>
<dbReference type="InterPro" id="IPR006626">
    <property type="entry name" value="PbH1"/>
</dbReference>
<organism evidence="3 4">
    <name type="scientific">Engelhardtia mirabilis</name>
    <dbReference type="NCBI Taxonomy" id="2528011"/>
    <lineage>
        <taxon>Bacteria</taxon>
        <taxon>Pseudomonadati</taxon>
        <taxon>Planctomycetota</taxon>
        <taxon>Planctomycetia</taxon>
        <taxon>Planctomycetia incertae sedis</taxon>
        <taxon>Engelhardtia</taxon>
    </lineage>
</organism>
<dbReference type="Pfam" id="PF13229">
    <property type="entry name" value="Beta_helix"/>
    <property type="match status" value="1"/>
</dbReference>
<dbReference type="Proteomes" id="UP000316921">
    <property type="component" value="Chromosome"/>
</dbReference>
<dbReference type="SMART" id="SM00710">
    <property type="entry name" value="PbH1"/>
    <property type="match status" value="8"/>
</dbReference>
<evidence type="ECO:0000259" key="2">
    <source>
        <dbReference type="Pfam" id="PF13229"/>
    </source>
</evidence>
<evidence type="ECO:0000313" key="4">
    <source>
        <dbReference type="Proteomes" id="UP000316921"/>
    </source>
</evidence>
<dbReference type="InterPro" id="IPR039448">
    <property type="entry name" value="Beta_helix"/>
</dbReference>
<dbReference type="PANTHER" id="PTHR34720">
    <property type="entry name" value="MICROCYSTIN DEPENDENT PROTEIN"/>
    <property type="match status" value="1"/>
</dbReference>
<keyword evidence="4" id="KW-1185">Reference proteome</keyword>